<sequence>MVLRWLLLTALALSLSPATRGIKDCFFCELTDSKQCPSTRMSCAEEEDCFTGYGLAPGLGPITNKGCLRSINCGHEQPVNYKGVTYSLVTSCCQGDLCNLAPPTTGTRAAGATAGLALGLGLLLH</sequence>
<keyword evidence="8" id="KW-0449">Lipoprotein</keyword>
<name>A0ABM0IYC7_ECHTE</name>
<evidence type="ECO:0000256" key="9">
    <source>
        <dbReference type="ARBA" id="ARBA00029446"/>
    </source>
</evidence>
<dbReference type="Pfam" id="PF00021">
    <property type="entry name" value="UPAR_LY6"/>
    <property type="match status" value="1"/>
</dbReference>
<dbReference type="PANTHER" id="PTHR47613:SF1">
    <property type="entry name" value="SPERM ACROSOME MEMBRANE-ASSOCIATED PROTEIN 4"/>
    <property type="match status" value="1"/>
</dbReference>
<comment type="similarity">
    <text evidence="9">Belongs to the SPACA4/bouncer family.</text>
</comment>
<protein>
    <submittedName>
        <fullName evidence="13">Sperm acrosome membrane-associated protein 4</fullName>
    </submittedName>
</protein>
<keyword evidence="12" id="KW-1185">Reference proteome</keyword>
<evidence type="ECO:0000256" key="6">
    <source>
        <dbReference type="ARBA" id="ARBA00023157"/>
    </source>
</evidence>
<evidence type="ECO:0000313" key="12">
    <source>
        <dbReference type="Proteomes" id="UP000694863"/>
    </source>
</evidence>
<keyword evidence="2" id="KW-1003">Cell membrane</keyword>
<evidence type="ECO:0000313" key="13">
    <source>
        <dbReference type="RefSeq" id="XP_004710696.1"/>
    </source>
</evidence>
<comment type="subcellular location">
    <subcellularLocation>
        <location evidence="1">Cell membrane</location>
        <topology evidence="1">Lipid-anchor</topology>
        <topology evidence="1">GPI-anchor</topology>
    </subcellularLocation>
</comment>
<dbReference type="InterPro" id="IPR045860">
    <property type="entry name" value="Snake_toxin-like_sf"/>
</dbReference>
<feature type="signal peptide" evidence="10">
    <location>
        <begin position="1"/>
        <end position="21"/>
    </location>
</feature>
<keyword evidence="6" id="KW-1015">Disulfide bond</keyword>
<evidence type="ECO:0000256" key="8">
    <source>
        <dbReference type="ARBA" id="ARBA00023288"/>
    </source>
</evidence>
<dbReference type="Gene3D" id="2.10.60.10">
    <property type="entry name" value="CD59"/>
    <property type="match status" value="1"/>
</dbReference>
<proteinExistence type="inferred from homology"/>
<gene>
    <name evidence="13" type="primary">SPACA4</name>
</gene>
<organism evidence="12 13">
    <name type="scientific">Echinops telfairi</name>
    <name type="common">Lesser hedgehog tenrec</name>
    <dbReference type="NCBI Taxonomy" id="9371"/>
    <lineage>
        <taxon>Eukaryota</taxon>
        <taxon>Metazoa</taxon>
        <taxon>Chordata</taxon>
        <taxon>Craniata</taxon>
        <taxon>Vertebrata</taxon>
        <taxon>Euteleostomi</taxon>
        <taxon>Mammalia</taxon>
        <taxon>Eutheria</taxon>
        <taxon>Afrotheria</taxon>
        <taxon>Tenrecidae</taxon>
        <taxon>Tenrecinae</taxon>
        <taxon>Echinops</taxon>
    </lineage>
</organism>
<feature type="chain" id="PRO_5045822345" evidence="10">
    <location>
        <begin position="22"/>
        <end position="125"/>
    </location>
</feature>
<feature type="domain" description="UPAR/Ly6" evidence="11">
    <location>
        <begin position="24"/>
        <end position="112"/>
    </location>
</feature>
<keyword evidence="3" id="KW-0336">GPI-anchor</keyword>
<dbReference type="InterPro" id="IPR046354">
    <property type="entry name" value="SPACA4/Bouncer"/>
</dbReference>
<evidence type="ECO:0000256" key="2">
    <source>
        <dbReference type="ARBA" id="ARBA00022475"/>
    </source>
</evidence>
<keyword evidence="5" id="KW-0472">Membrane</keyword>
<dbReference type="CDD" id="cd23574">
    <property type="entry name" value="TFP_LU_ECD_SPACA4"/>
    <property type="match status" value="1"/>
</dbReference>
<keyword evidence="4 10" id="KW-0732">Signal</keyword>
<dbReference type="InterPro" id="IPR016054">
    <property type="entry name" value="LY6_UPA_recep-like"/>
</dbReference>
<evidence type="ECO:0000256" key="3">
    <source>
        <dbReference type="ARBA" id="ARBA00022622"/>
    </source>
</evidence>
<dbReference type="GeneID" id="101647020"/>
<reference evidence="13" key="1">
    <citation type="submission" date="2025-08" db="UniProtKB">
        <authorList>
            <consortium name="RefSeq"/>
        </authorList>
    </citation>
    <scope>IDENTIFICATION</scope>
</reference>
<dbReference type="Proteomes" id="UP000694863">
    <property type="component" value="Unplaced"/>
</dbReference>
<dbReference type="SUPFAM" id="SSF57302">
    <property type="entry name" value="Snake toxin-like"/>
    <property type="match status" value="1"/>
</dbReference>
<dbReference type="PANTHER" id="PTHR47613">
    <property type="entry name" value="SPERM ACROSOME MEMBRANE-ASSOCIATED PROTEIN 4"/>
    <property type="match status" value="1"/>
</dbReference>
<evidence type="ECO:0000256" key="4">
    <source>
        <dbReference type="ARBA" id="ARBA00022729"/>
    </source>
</evidence>
<accession>A0ABM0IYC7</accession>
<evidence type="ECO:0000256" key="10">
    <source>
        <dbReference type="SAM" id="SignalP"/>
    </source>
</evidence>
<evidence type="ECO:0000256" key="7">
    <source>
        <dbReference type="ARBA" id="ARBA00023180"/>
    </source>
</evidence>
<dbReference type="SMART" id="SM00134">
    <property type="entry name" value="LU"/>
    <property type="match status" value="1"/>
</dbReference>
<evidence type="ECO:0000256" key="5">
    <source>
        <dbReference type="ARBA" id="ARBA00023136"/>
    </source>
</evidence>
<evidence type="ECO:0000259" key="11">
    <source>
        <dbReference type="SMART" id="SM00134"/>
    </source>
</evidence>
<evidence type="ECO:0000256" key="1">
    <source>
        <dbReference type="ARBA" id="ARBA00004609"/>
    </source>
</evidence>
<keyword evidence="7" id="KW-0325">Glycoprotein</keyword>
<dbReference type="RefSeq" id="XP_004710696.1">
    <property type="nucleotide sequence ID" value="XM_004710639.1"/>
</dbReference>